<proteinExistence type="predicted"/>
<protein>
    <submittedName>
        <fullName evidence="1">Uncharacterized protein</fullName>
    </submittedName>
</protein>
<dbReference type="AlphaFoldDB" id="A0A0A9GWC4"/>
<sequence length="32" mass="3537">MIGVNTLLLYYHSGFMTDVKCPTVVVPRILVG</sequence>
<dbReference type="EMBL" id="GBRH01169064">
    <property type="protein sequence ID" value="JAE28832.1"/>
    <property type="molecule type" value="Transcribed_RNA"/>
</dbReference>
<accession>A0A0A9GWC4</accession>
<organism evidence="1">
    <name type="scientific">Arundo donax</name>
    <name type="common">Giant reed</name>
    <name type="synonym">Donax arundinaceus</name>
    <dbReference type="NCBI Taxonomy" id="35708"/>
    <lineage>
        <taxon>Eukaryota</taxon>
        <taxon>Viridiplantae</taxon>
        <taxon>Streptophyta</taxon>
        <taxon>Embryophyta</taxon>
        <taxon>Tracheophyta</taxon>
        <taxon>Spermatophyta</taxon>
        <taxon>Magnoliopsida</taxon>
        <taxon>Liliopsida</taxon>
        <taxon>Poales</taxon>
        <taxon>Poaceae</taxon>
        <taxon>PACMAD clade</taxon>
        <taxon>Arundinoideae</taxon>
        <taxon>Arundineae</taxon>
        <taxon>Arundo</taxon>
    </lineage>
</organism>
<reference evidence="1" key="1">
    <citation type="submission" date="2014-09" db="EMBL/GenBank/DDBJ databases">
        <authorList>
            <person name="Magalhaes I.L.F."/>
            <person name="Oliveira U."/>
            <person name="Santos F.R."/>
            <person name="Vidigal T.H.D.A."/>
            <person name="Brescovit A.D."/>
            <person name="Santos A.J."/>
        </authorList>
    </citation>
    <scope>NUCLEOTIDE SEQUENCE</scope>
    <source>
        <tissue evidence="1">Shoot tissue taken approximately 20 cm above the soil surface</tissue>
    </source>
</reference>
<evidence type="ECO:0000313" key="1">
    <source>
        <dbReference type="EMBL" id="JAE28832.1"/>
    </source>
</evidence>
<reference evidence="1" key="2">
    <citation type="journal article" date="2015" name="Data Brief">
        <title>Shoot transcriptome of the giant reed, Arundo donax.</title>
        <authorList>
            <person name="Barrero R.A."/>
            <person name="Guerrero F.D."/>
            <person name="Moolhuijzen P."/>
            <person name="Goolsby J.A."/>
            <person name="Tidwell J."/>
            <person name="Bellgard S.E."/>
            <person name="Bellgard M.I."/>
        </authorList>
    </citation>
    <scope>NUCLEOTIDE SEQUENCE</scope>
    <source>
        <tissue evidence="1">Shoot tissue taken approximately 20 cm above the soil surface</tissue>
    </source>
</reference>
<name>A0A0A9GWC4_ARUDO</name>